<accession>A0AAD4G6J8</accession>
<reference evidence="1" key="1">
    <citation type="submission" date="2019-10" db="EMBL/GenBank/DDBJ databases">
        <authorList>
            <consortium name="DOE Joint Genome Institute"/>
            <person name="Kuo A."/>
            <person name="Miyauchi S."/>
            <person name="Kiss E."/>
            <person name="Drula E."/>
            <person name="Kohler A."/>
            <person name="Sanchez-Garcia M."/>
            <person name="Andreopoulos B."/>
            <person name="Barry K.W."/>
            <person name="Bonito G."/>
            <person name="Buee M."/>
            <person name="Carver A."/>
            <person name="Chen C."/>
            <person name="Cichocki N."/>
            <person name="Clum A."/>
            <person name="Culley D."/>
            <person name="Crous P.W."/>
            <person name="Fauchery L."/>
            <person name="Girlanda M."/>
            <person name="Hayes R."/>
            <person name="Keri Z."/>
            <person name="LaButti K."/>
            <person name="Lipzen A."/>
            <person name="Lombard V."/>
            <person name="Magnuson J."/>
            <person name="Maillard F."/>
            <person name="Morin E."/>
            <person name="Murat C."/>
            <person name="Nolan M."/>
            <person name="Ohm R."/>
            <person name="Pangilinan J."/>
            <person name="Pereira M."/>
            <person name="Perotto S."/>
            <person name="Peter M."/>
            <person name="Riley R."/>
            <person name="Sitrit Y."/>
            <person name="Stielow B."/>
            <person name="Szollosi G."/>
            <person name="Zifcakova L."/>
            <person name="Stursova M."/>
            <person name="Spatafora J.W."/>
            <person name="Tedersoo L."/>
            <person name="Vaario L.-M."/>
            <person name="Yamada A."/>
            <person name="Yan M."/>
            <person name="Wang P."/>
            <person name="Xu J."/>
            <person name="Bruns T."/>
            <person name="Baldrian P."/>
            <person name="Vilgalys R."/>
            <person name="Henrissat B."/>
            <person name="Grigoriev I.V."/>
            <person name="Hibbett D."/>
            <person name="Nagy L.G."/>
            <person name="Martin F.M."/>
        </authorList>
    </citation>
    <scope>NUCLEOTIDE SEQUENCE</scope>
    <source>
        <strain evidence="1">BED1</strain>
    </source>
</reference>
<gene>
    <name evidence="1" type="ORF">L210DRAFT_2537794</name>
</gene>
<comment type="caution">
    <text evidence="1">The sequence shown here is derived from an EMBL/GenBank/DDBJ whole genome shotgun (WGS) entry which is preliminary data.</text>
</comment>
<dbReference type="AlphaFoldDB" id="A0AAD4G6J8"/>
<sequence>MTISYNEAQYPDPEVLMPELSLNSEGKLNVDNHATIDSGFGRRIYPSKPRHVSMQVGASESPSSLLGRPAVSLRQRWPRWVSVLMQVATTSSLRQRRRCFDSIIPVTSSLLRGRAEFADRLRHVE</sequence>
<reference evidence="1" key="2">
    <citation type="journal article" date="2020" name="Nat. Commun.">
        <title>Large-scale genome sequencing of mycorrhizal fungi provides insights into the early evolution of symbiotic traits.</title>
        <authorList>
            <person name="Miyauchi S."/>
            <person name="Kiss E."/>
            <person name="Kuo A."/>
            <person name="Drula E."/>
            <person name="Kohler A."/>
            <person name="Sanchez-Garcia M."/>
            <person name="Morin E."/>
            <person name="Andreopoulos B."/>
            <person name="Barry K.W."/>
            <person name="Bonito G."/>
            <person name="Buee M."/>
            <person name="Carver A."/>
            <person name="Chen C."/>
            <person name="Cichocki N."/>
            <person name="Clum A."/>
            <person name="Culley D."/>
            <person name="Crous P.W."/>
            <person name="Fauchery L."/>
            <person name="Girlanda M."/>
            <person name="Hayes R.D."/>
            <person name="Keri Z."/>
            <person name="LaButti K."/>
            <person name="Lipzen A."/>
            <person name="Lombard V."/>
            <person name="Magnuson J."/>
            <person name="Maillard F."/>
            <person name="Murat C."/>
            <person name="Nolan M."/>
            <person name="Ohm R.A."/>
            <person name="Pangilinan J."/>
            <person name="Pereira M.F."/>
            <person name="Perotto S."/>
            <person name="Peter M."/>
            <person name="Pfister S."/>
            <person name="Riley R."/>
            <person name="Sitrit Y."/>
            <person name="Stielow J.B."/>
            <person name="Szollosi G."/>
            <person name="Zifcakova L."/>
            <person name="Stursova M."/>
            <person name="Spatafora J.W."/>
            <person name="Tedersoo L."/>
            <person name="Vaario L.M."/>
            <person name="Yamada A."/>
            <person name="Yan M."/>
            <person name="Wang P."/>
            <person name="Xu J."/>
            <person name="Bruns T."/>
            <person name="Baldrian P."/>
            <person name="Vilgalys R."/>
            <person name="Dunand C."/>
            <person name="Henrissat B."/>
            <person name="Grigoriev I.V."/>
            <person name="Hibbett D."/>
            <person name="Nagy L.G."/>
            <person name="Martin F.M."/>
        </authorList>
    </citation>
    <scope>NUCLEOTIDE SEQUENCE</scope>
    <source>
        <strain evidence="1">BED1</strain>
    </source>
</reference>
<organism evidence="1 2">
    <name type="scientific">Boletus edulis BED1</name>
    <dbReference type="NCBI Taxonomy" id="1328754"/>
    <lineage>
        <taxon>Eukaryota</taxon>
        <taxon>Fungi</taxon>
        <taxon>Dikarya</taxon>
        <taxon>Basidiomycota</taxon>
        <taxon>Agaricomycotina</taxon>
        <taxon>Agaricomycetes</taxon>
        <taxon>Agaricomycetidae</taxon>
        <taxon>Boletales</taxon>
        <taxon>Boletineae</taxon>
        <taxon>Boletaceae</taxon>
        <taxon>Boletoideae</taxon>
        <taxon>Boletus</taxon>
    </lineage>
</organism>
<keyword evidence="2" id="KW-1185">Reference proteome</keyword>
<proteinExistence type="predicted"/>
<name>A0AAD4G6J8_BOLED</name>
<evidence type="ECO:0000313" key="1">
    <source>
        <dbReference type="EMBL" id="KAF8416396.1"/>
    </source>
</evidence>
<protein>
    <submittedName>
        <fullName evidence="1">Uncharacterized protein</fullName>
    </submittedName>
</protein>
<dbReference type="Proteomes" id="UP001194468">
    <property type="component" value="Unassembled WGS sequence"/>
</dbReference>
<evidence type="ECO:0000313" key="2">
    <source>
        <dbReference type="Proteomes" id="UP001194468"/>
    </source>
</evidence>
<dbReference type="EMBL" id="WHUW01000258">
    <property type="protein sequence ID" value="KAF8416396.1"/>
    <property type="molecule type" value="Genomic_DNA"/>
</dbReference>